<keyword evidence="6" id="KW-1185">Reference proteome</keyword>
<name>A0A0D8HG13_9ACTN</name>
<evidence type="ECO:0000256" key="3">
    <source>
        <dbReference type="PROSITE-ProRule" id="PRU00182"/>
    </source>
</evidence>
<keyword evidence="5" id="KW-0808">Transferase</keyword>
<sequence>MRLDKAMVVEGLARSRDQAMELIVANRVRVNGSIALKATRQIRPSDSVHILGPKSKYVGRGAYKLLGALDDLSIDLNGLTLSDFGSSTGGFTQVAIERGAIAVVAVDVGVGQMDQIVSRHPKVVLLEGVNVRNVNRDDFDLPHFDMVVGDLSFISLLTIADVVKSVFLENSGRFLLLVKPQFELDRRSVSRGKGVIRDPQLWKAAIIKVGQGLEERQARILAVVASRISGAQGNREFFIYGSFGDDELGKSQLAMLANLCVDSLIAETMGESEELPSEE</sequence>
<reference evidence="5 6" key="1">
    <citation type="submission" date="2015-01" db="EMBL/GenBank/DDBJ databases">
        <title>Draft genome of the acidophilic iron oxidizer Acidithrix ferrooxidans strain Py-F3.</title>
        <authorList>
            <person name="Poehlein A."/>
            <person name="Eisen S."/>
            <person name="Schloemann M."/>
            <person name="Johnson B.D."/>
            <person name="Daniel R."/>
            <person name="Muehling M."/>
        </authorList>
    </citation>
    <scope>NUCLEOTIDE SEQUENCE [LARGE SCALE GENOMIC DNA]</scope>
    <source>
        <strain evidence="5 6">Py-F3</strain>
    </source>
</reference>
<dbReference type="EMBL" id="JXYS01000071">
    <property type="protein sequence ID" value="KJF16890.1"/>
    <property type="molecule type" value="Genomic_DNA"/>
</dbReference>
<dbReference type="PROSITE" id="PS50889">
    <property type="entry name" value="S4"/>
    <property type="match status" value="1"/>
</dbReference>
<dbReference type="CDD" id="cd00165">
    <property type="entry name" value="S4"/>
    <property type="match status" value="1"/>
</dbReference>
<accession>A0A0D8HG13</accession>
<dbReference type="InterPro" id="IPR002942">
    <property type="entry name" value="S4_RNA-bd"/>
</dbReference>
<comment type="similarity">
    <text evidence="2">Belongs to the TlyA family.</text>
</comment>
<dbReference type="PANTHER" id="PTHR32319">
    <property type="entry name" value="BACTERIAL HEMOLYSIN-LIKE PROTEIN"/>
    <property type="match status" value="1"/>
</dbReference>
<dbReference type="AlphaFoldDB" id="A0A0D8HG13"/>
<dbReference type="GO" id="GO:0003723">
    <property type="term" value="F:RNA binding"/>
    <property type="evidence" value="ECO:0007669"/>
    <property type="project" value="UniProtKB-KW"/>
</dbReference>
<dbReference type="EC" id="2.1.1.227" evidence="5"/>
<dbReference type="PANTHER" id="PTHR32319:SF0">
    <property type="entry name" value="BACTERIAL HEMOLYSIN-LIKE PROTEIN"/>
    <property type="match status" value="1"/>
</dbReference>
<dbReference type="SUPFAM" id="SSF53335">
    <property type="entry name" value="S-adenosyl-L-methionine-dependent methyltransferases"/>
    <property type="match status" value="1"/>
</dbReference>
<dbReference type="Pfam" id="PF01728">
    <property type="entry name" value="FtsJ"/>
    <property type="match status" value="1"/>
</dbReference>
<dbReference type="InterPro" id="IPR002877">
    <property type="entry name" value="RNA_MeTrfase_FtsJ_dom"/>
</dbReference>
<dbReference type="SUPFAM" id="SSF55174">
    <property type="entry name" value="Alpha-L RNA-binding motif"/>
    <property type="match status" value="1"/>
</dbReference>
<dbReference type="RefSeq" id="WP_052605868.1">
    <property type="nucleotide sequence ID" value="NZ_JXYS01000071.1"/>
</dbReference>
<dbReference type="Gene3D" id="3.40.50.150">
    <property type="entry name" value="Vaccinia Virus protein VP39"/>
    <property type="match status" value="1"/>
</dbReference>
<keyword evidence="1 3" id="KW-0694">RNA-binding</keyword>
<feature type="domain" description="RNA-binding S4" evidence="4">
    <location>
        <begin position="1"/>
        <end position="64"/>
    </location>
</feature>
<dbReference type="OrthoDB" id="9784736at2"/>
<dbReference type="InterPro" id="IPR047048">
    <property type="entry name" value="TlyA"/>
</dbReference>
<gene>
    <name evidence="5" type="primary">tlyA</name>
    <name evidence="5" type="ORF">AXFE_22450</name>
</gene>
<dbReference type="GO" id="GO:0008168">
    <property type="term" value="F:methyltransferase activity"/>
    <property type="evidence" value="ECO:0007669"/>
    <property type="project" value="UniProtKB-KW"/>
</dbReference>
<dbReference type="InterPro" id="IPR029063">
    <property type="entry name" value="SAM-dependent_MTases_sf"/>
</dbReference>
<dbReference type="STRING" id="1280514.AXFE_22450"/>
<dbReference type="GO" id="GO:0032259">
    <property type="term" value="P:methylation"/>
    <property type="evidence" value="ECO:0007669"/>
    <property type="project" value="UniProtKB-KW"/>
</dbReference>
<proteinExistence type="inferred from homology"/>
<dbReference type="Gene3D" id="3.10.290.10">
    <property type="entry name" value="RNA-binding S4 domain"/>
    <property type="match status" value="1"/>
</dbReference>
<evidence type="ECO:0000256" key="2">
    <source>
        <dbReference type="ARBA" id="ARBA00029460"/>
    </source>
</evidence>
<dbReference type="SMART" id="SM00363">
    <property type="entry name" value="S4"/>
    <property type="match status" value="1"/>
</dbReference>
<organism evidence="5 6">
    <name type="scientific">Acidithrix ferrooxidans</name>
    <dbReference type="NCBI Taxonomy" id="1280514"/>
    <lineage>
        <taxon>Bacteria</taxon>
        <taxon>Bacillati</taxon>
        <taxon>Actinomycetota</taxon>
        <taxon>Acidimicrobiia</taxon>
        <taxon>Acidimicrobiales</taxon>
        <taxon>Acidimicrobiaceae</taxon>
        <taxon>Acidithrix</taxon>
    </lineage>
</organism>
<dbReference type="InterPro" id="IPR036986">
    <property type="entry name" value="S4_RNA-bd_sf"/>
</dbReference>
<evidence type="ECO:0000259" key="4">
    <source>
        <dbReference type="SMART" id="SM00363"/>
    </source>
</evidence>
<keyword evidence="5" id="KW-0489">Methyltransferase</keyword>
<dbReference type="Pfam" id="PF01479">
    <property type="entry name" value="S4"/>
    <property type="match status" value="1"/>
</dbReference>
<comment type="caution">
    <text evidence="5">The sequence shown here is derived from an EMBL/GenBank/DDBJ whole genome shotgun (WGS) entry which is preliminary data.</text>
</comment>
<evidence type="ECO:0000313" key="6">
    <source>
        <dbReference type="Proteomes" id="UP000032360"/>
    </source>
</evidence>
<dbReference type="Proteomes" id="UP000032360">
    <property type="component" value="Unassembled WGS sequence"/>
</dbReference>
<evidence type="ECO:0000256" key="1">
    <source>
        <dbReference type="ARBA" id="ARBA00022884"/>
    </source>
</evidence>
<protein>
    <submittedName>
        <fullName evidence="5">16S/23S rRNA (Cytidine-2'-O)-methyltransferase TlyA</fullName>
        <ecNumber evidence="5">2.1.1.226</ecNumber>
        <ecNumber evidence="5">2.1.1.227</ecNumber>
    </submittedName>
</protein>
<evidence type="ECO:0000313" key="5">
    <source>
        <dbReference type="EMBL" id="KJF16890.1"/>
    </source>
</evidence>
<dbReference type="EC" id="2.1.1.226" evidence="5"/>